<organism evidence="3 4">
    <name type="scientific">Phialophora macrospora</name>
    <dbReference type="NCBI Taxonomy" id="1851006"/>
    <lineage>
        <taxon>Eukaryota</taxon>
        <taxon>Fungi</taxon>
        <taxon>Dikarya</taxon>
        <taxon>Ascomycota</taxon>
        <taxon>Pezizomycotina</taxon>
        <taxon>Eurotiomycetes</taxon>
        <taxon>Chaetothyriomycetidae</taxon>
        <taxon>Chaetothyriales</taxon>
        <taxon>Herpotrichiellaceae</taxon>
        <taxon>Phialophora</taxon>
    </lineage>
</organism>
<keyword evidence="4" id="KW-1185">Reference proteome</keyword>
<dbReference type="PANTHER" id="PTHR17630">
    <property type="entry name" value="DIENELACTONE HYDROLASE"/>
    <property type="match status" value="1"/>
</dbReference>
<protein>
    <recommendedName>
        <fullName evidence="2">Dienelactone hydrolase domain-containing protein</fullName>
    </recommendedName>
</protein>
<name>A0A0D2D723_9EURO</name>
<evidence type="ECO:0000313" key="3">
    <source>
        <dbReference type="EMBL" id="KIW73376.1"/>
    </source>
</evidence>
<dbReference type="EMBL" id="KN846956">
    <property type="protein sequence ID" value="KIW73376.1"/>
    <property type="molecule type" value="Genomic_DNA"/>
</dbReference>
<dbReference type="HOGENOM" id="CLU_054590_5_0_1"/>
<reference evidence="3 4" key="1">
    <citation type="submission" date="2015-01" db="EMBL/GenBank/DDBJ databases">
        <title>The Genome Sequence of Capronia semiimmersa CBS27337.</title>
        <authorList>
            <consortium name="The Broad Institute Genomics Platform"/>
            <person name="Cuomo C."/>
            <person name="de Hoog S."/>
            <person name="Gorbushina A."/>
            <person name="Stielow B."/>
            <person name="Teixiera M."/>
            <person name="Abouelleil A."/>
            <person name="Chapman S.B."/>
            <person name="Priest M."/>
            <person name="Young S.K."/>
            <person name="Wortman J."/>
            <person name="Nusbaum C."/>
            <person name="Birren B."/>
        </authorList>
    </citation>
    <scope>NUCLEOTIDE SEQUENCE [LARGE SCALE GENOMIC DNA]</scope>
    <source>
        <strain evidence="3 4">CBS 27337</strain>
    </source>
</reference>
<dbReference type="InterPro" id="IPR029058">
    <property type="entry name" value="AB_hydrolase_fold"/>
</dbReference>
<evidence type="ECO:0000259" key="2">
    <source>
        <dbReference type="Pfam" id="PF01738"/>
    </source>
</evidence>
<evidence type="ECO:0000256" key="1">
    <source>
        <dbReference type="SAM" id="MobiDB-lite"/>
    </source>
</evidence>
<feature type="compositionally biased region" description="Basic and acidic residues" evidence="1">
    <location>
        <begin position="44"/>
        <end position="61"/>
    </location>
</feature>
<dbReference type="AlphaFoldDB" id="A0A0D2D723"/>
<accession>A0A0D2D723</accession>
<feature type="compositionally biased region" description="Polar residues" evidence="1">
    <location>
        <begin position="22"/>
        <end position="33"/>
    </location>
</feature>
<dbReference type="InterPro" id="IPR002925">
    <property type="entry name" value="Dienelactn_hydro"/>
</dbReference>
<dbReference type="Gene3D" id="3.40.50.1820">
    <property type="entry name" value="alpha/beta hydrolase"/>
    <property type="match status" value="1"/>
</dbReference>
<feature type="domain" description="Dienelactone hydrolase" evidence="2">
    <location>
        <begin position="67"/>
        <end position="332"/>
    </location>
</feature>
<dbReference type="Pfam" id="PF01738">
    <property type="entry name" value="DLH"/>
    <property type="match status" value="1"/>
</dbReference>
<sequence>MSCPESATKAPESDAMEDAAKTQPSLISTQDSEAQYGPSMGEHCVTDRPTPADREPSGEMSKMGDVDVYISRPADYPNTPAKLLLLLTAGTGVHSTNNQIQADIFAQEGFVVIMPDQFKGDPAPNSNKATLSSPVEPQSPGLLERIKLGAVETAKSFMVDMWLARQTPEKVLPILLKVIETCKDEYADAVAHGEGIYGVGYCFGGKYVVMLAGEQQETALQGQAAKDVEAGSVKNGPLIKAGAVAHATSVTRADLKAVKAPLTLVCVENDPLFPEEVLEVGRNHFAASNIEHEIKTYPEVPHGFAVYGDYDSPAIKQAQEVAFQQMLNWLKAH</sequence>
<dbReference type="STRING" id="5601.A0A0D2D723"/>
<dbReference type="GO" id="GO:0016787">
    <property type="term" value="F:hydrolase activity"/>
    <property type="evidence" value="ECO:0007669"/>
    <property type="project" value="InterPro"/>
</dbReference>
<feature type="region of interest" description="Disordered" evidence="1">
    <location>
        <begin position="1"/>
        <end position="61"/>
    </location>
</feature>
<dbReference type="PANTHER" id="PTHR17630:SF80">
    <property type="entry name" value="DIENELACTONE HYDROLASE DOMAIN-CONTAINING PROTEIN"/>
    <property type="match status" value="1"/>
</dbReference>
<gene>
    <name evidence="3" type="ORF">PV04_01503</name>
</gene>
<proteinExistence type="predicted"/>
<evidence type="ECO:0000313" key="4">
    <source>
        <dbReference type="Proteomes" id="UP000054266"/>
    </source>
</evidence>
<dbReference type="SUPFAM" id="SSF53474">
    <property type="entry name" value="alpha/beta-Hydrolases"/>
    <property type="match status" value="1"/>
</dbReference>
<dbReference type="Proteomes" id="UP000054266">
    <property type="component" value="Unassembled WGS sequence"/>
</dbReference>